<protein>
    <submittedName>
        <fullName evidence="6">NAD(P)-dependent dehydrogenase (Short-subunit alcohol dehydrogenase family)</fullName>
    </submittedName>
</protein>
<keyword evidence="5" id="KW-0472">Membrane</keyword>
<dbReference type="NCBIfam" id="NF005495">
    <property type="entry name" value="PRK07109.1"/>
    <property type="match status" value="1"/>
</dbReference>
<evidence type="ECO:0000313" key="6">
    <source>
        <dbReference type="EMBL" id="NJC06391.1"/>
    </source>
</evidence>
<dbReference type="GO" id="GO:0016020">
    <property type="term" value="C:membrane"/>
    <property type="evidence" value="ECO:0007669"/>
    <property type="project" value="TreeGrafter"/>
</dbReference>
<reference evidence="6 7" key="1">
    <citation type="submission" date="2020-03" db="EMBL/GenBank/DDBJ databases">
        <title>Genomic Encyclopedia of Type Strains, Phase IV (KMG-IV): sequencing the most valuable type-strain genomes for metagenomic binning, comparative biology and taxonomic classification.</title>
        <authorList>
            <person name="Goeker M."/>
        </authorList>
    </citation>
    <scope>NUCLEOTIDE SEQUENCE [LARGE SCALE GENOMIC DNA]</scope>
    <source>
        <strain evidence="6 7">DSM 16846</strain>
    </source>
</reference>
<keyword evidence="5" id="KW-0812">Transmembrane</keyword>
<evidence type="ECO:0000256" key="2">
    <source>
        <dbReference type="ARBA" id="ARBA00023002"/>
    </source>
</evidence>
<dbReference type="PANTHER" id="PTHR44196:SF1">
    <property type="entry name" value="DEHYDROGENASE_REDUCTASE SDR FAMILY MEMBER 7B"/>
    <property type="match status" value="1"/>
</dbReference>
<dbReference type="InterPro" id="IPR002347">
    <property type="entry name" value="SDR_fam"/>
</dbReference>
<dbReference type="AlphaFoldDB" id="A0A7X5Y7E2"/>
<comment type="caution">
    <text evidence="6">The sequence shown here is derived from an EMBL/GenBank/DDBJ whole genome shotgun (WGS) entry which is preliminary data.</text>
</comment>
<sequence length="354" mass="37302">MAVSLKPLSDQVMVIVGGSSGIGLAAARRAAAAGARVVLAARNAEALDEAVVAIRNKGGQASALCLDIAEPGAAERLLIHAIDTFGRVDTWVNDAAAAMYARVEDVTLDEHRRVFDVGYFGLVDASLVAARHLRPQGGAIINIGSVLSNRAIPLQGPYCAMKAAVMQFTDTLRMELAQEGAPVAVTLIKPAAIDTMYPEHARNKLGKPARLPQPLYDAELVAKAICFAAQKQRRSLIVGGGGLALTSLAPSLPRLADKGMELIGGEAMQTTDVPPAPGTNDNLFEPRRDGRVEGNQEPFKRKTSLLLEAQMHPLAAAAVLGSVAAGALFLWAREENRDIGTAEAHRRIKAAGMS</sequence>
<dbReference type="InterPro" id="IPR036291">
    <property type="entry name" value="NAD(P)-bd_dom_sf"/>
</dbReference>
<dbReference type="PRINTS" id="PR00080">
    <property type="entry name" value="SDRFAMILY"/>
</dbReference>
<feature type="region of interest" description="Disordered" evidence="4">
    <location>
        <begin position="268"/>
        <end position="295"/>
    </location>
</feature>
<dbReference type="SUPFAM" id="SSF51735">
    <property type="entry name" value="NAD(P)-binding Rossmann-fold domains"/>
    <property type="match status" value="1"/>
</dbReference>
<evidence type="ECO:0000256" key="1">
    <source>
        <dbReference type="ARBA" id="ARBA00006484"/>
    </source>
</evidence>
<keyword evidence="7" id="KW-1185">Reference proteome</keyword>
<dbReference type="RefSeq" id="WP_168069572.1">
    <property type="nucleotide sequence ID" value="NZ_JAATJC010000001.1"/>
</dbReference>
<accession>A0A7X5Y7E2</accession>
<feature type="compositionally biased region" description="Basic and acidic residues" evidence="4">
    <location>
        <begin position="284"/>
        <end position="295"/>
    </location>
</feature>
<proteinExistence type="inferred from homology"/>
<dbReference type="PRINTS" id="PR00081">
    <property type="entry name" value="GDHRDH"/>
</dbReference>
<gene>
    <name evidence="6" type="ORF">GGQ97_002184</name>
</gene>
<dbReference type="Proteomes" id="UP000558192">
    <property type="component" value="Unassembled WGS sequence"/>
</dbReference>
<dbReference type="PANTHER" id="PTHR44196">
    <property type="entry name" value="DEHYDROGENASE/REDUCTASE SDR FAMILY MEMBER 7B"/>
    <property type="match status" value="1"/>
</dbReference>
<dbReference type="EMBL" id="JAATJC010000001">
    <property type="protein sequence ID" value="NJC06391.1"/>
    <property type="molecule type" value="Genomic_DNA"/>
</dbReference>
<keyword evidence="2" id="KW-0560">Oxidoreductase</keyword>
<evidence type="ECO:0000313" key="7">
    <source>
        <dbReference type="Proteomes" id="UP000558192"/>
    </source>
</evidence>
<dbReference type="Gene3D" id="3.40.50.720">
    <property type="entry name" value="NAD(P)-binding Rossmann-like Domain"/>
    <property type="match status" value="1"/>
</dbReference>
<keyword evidence="5" id="KW-1133">Transmembrane helix</keyword>
<feature type="transmembrane region" description="Helical" evidence="5">
    <location>
        <begin position="311"/>
        <end position="332"/>
    </location>
</feature>
<name>A0A7X5Y7E2_9SPHN</name>
<dbReference type="Pfam" id="PF00106">
    <property type="entry name" value="adh_short"/>
    <property type="match status" value="1"/>
</dbReference>
<evidence type="ECO:0000256" key="5">
    <source>
        <dbReference type="SAM" id="Phobius"/>
    </source>
</evidence>
<evidence type="ECO:0000256" key="4">
    <source>
        <dbReference type="SAM" id="MobiDB-lite"/>
    </source>
</evidence>
<evidence type="ECO:0000256" key="3">
    <source>
        <dbReference type="RuleBase" id="RU000363"/>
    </source>
</evidence>
<dbReference type="GO" id="GO:0016491">
    <property type="term" value="F:oxidoreductase activity"/>
    <property type="evidence" value="ECO:0007669"/>
    <property type="project" value="UniProtKB-KW"/>
</dbReference>
<organism evidence="6 7">
    <name type="scientific">Sphingomonas kaistensis</name>
    <dbReference type="NCBI Taxonomy" id="298708"/>
    <lineage>
        <taxon>Bacteria</taxon>
        <taxon>Pseudomonadati</taxon>
        <taxon>Pseudomonadota</taxon>
        <taxon>Alphaproteobacteria</taxon>
        <taxon>Sphingomonadales</taxon>
        <taxon>Sphingomonadaceae</taxon>
        <taxon>Sphingomonas</taxon>
    </lineage>
</organism>
<comment type="similarity">
    <text evidence="1 3">Belongs to the short-chain dehydrogenases/reductases (SDR) family.</text>
</comment>